<evidence type="ECO:0000256" key="1">
    <source>
        <dbReference type="SAM" id="MobiDB-lite"/>
    </source>
</evidence>
<sequence>MGALYLGIVFAMGLWGIGTVQLFYYLVGYPDDPWRLKAHVGLVWILDTVHQGLVIHAGYTYLITQYANPAFLFVIVPTLEVMVLISALVCVLVQGFLLYRAWILSLKNVFLVIFLLLLVIAEFVSSVAFFWKGVKMSSFAEVSTIAWLSKLTNGLSAASDLVIAAVLIFLLNRSRTGVRRSETMINRLILFTINTGFLTSICALFAVIFVSLYPDEYIYITFYIQTSVYTNSFLATLNARRGTRDGLASDSMEGGTSFAFGRRPNTNDVDAQKNTTRSFAIKVNTEVDRTGDDFNSYPLTPIRDNDSDQDRSYDAKTSAM</sequence>
<gene>
    <name evidence="4" type="ORF">EW145_g3324</name>
</gene>
<dbReference type="Pfam" id="PF20152">
    <property type="entry name" value="DUF6534"/>
    <property type="match status" value="1"/>
</dbReference>
<evidence type="ECO:0000313" key="5">
    <source>
        <dbReference type="Proteomes" id="UP000308199"/>
    </source>
</evidence>
<keyword evidence="2" id="KW-1133">Transmembrane helix</keyword>
<feature type="compositionally biased region" description="Basic and acidic residues" evidence="1">
    <location>
        <begin position="303"/>
        <end position="314"/>
    </location>
</feature>
<comment type="caution">
    <text evidence="4">The sequence shown here is derived from an EMBL/GenBank/DDBJ whole genome shotgun (WGS) entry which is preliminary data.</text>
</comment>
<reference evidence="4 5" key="1">
    <citation type="submission" date="2019-02" db="EMBL/GenBank/DDBJ databases">
        <title>Genome sequencing of the rare red list fungi Phellinidium pouzarii.</title>
        <authorList>
            <person name="Buettner E."/>
            <person name="Kellner H."/>
        </authorList>
    </citation>
    <scope>NUCLEOTIDE SEQUENCE [LARGE SCALE GENOMIC DNA]</scope>
    <source>
        <strain evidence="4 5">DSM 108285</strain>
    </source>
</reference>
<dbReference type="EMBL" id="SGPK01000139">
    <property type="protein sequence ID" value="THH07520.1"/>
    <property type="molecule type" value="Genomic_DNA"/>
</dbReference>
<evidence type="ECO:0000256" key="2">
    <source>
        <dbReference type="SAM" id="Phobius"/>
    </source>
</evidence>
<proteinExistence type="predicted"/>
<feature type="transmembrane region" description="Helical" evidence="2">
    <location>
        <begin position="109"/>
        <end position="131"/>
    </location>
</feature>
<keyword evidence="5" id="KW-1185">Reference proteome</keyword>
<keyword evidence="2" id="KW-0812">Transmembrane</keyword>
<protein>
    <recommendedName>
        <fullName evidence="3">DUF6534 domain-containing protein</fullName>
    </recommendedName>
</protein>
<dbReference type="PANTHER" id="PTHR40465">
    <property type="entry name" value="CHROMOSOME 1, WHOLE GENOME SHOTGUN SEQUENCE"/>
    <property type="match status" value="1"/>
</dbReference>
<feature type="transmembrane region" description="Helical" evidence="2">
    <location>
        <begin position="71"/>
        <end position="97"/>
    </location>
</feature>
<feature type="transmembrane region" description="Helical" evidence="2">
    <location>
        <begin position="151"/>
        <end position="172"/>
    </location>
</feature>
<evidence type="ECO:0000259" key="3">
    <source>
        <dbReference type="Pfam" id="PF20152"/>
    </source>
</evidence>
<feature type="region of interest" description="Disordered" evidence="1">
    <location>
        <begin position="246"/>
        <end position="271"/>
    </location>
</feature>
<feature type="transmembrane region" description="Helical" evidence="2">
    <location>
        <begin position="6"/>
        <end position="27"/>
    </location>
</feature>
<keyword evidence="2" id="KW-0472">Membrane</keyword>
<accession>A0A4S4LCV1</accession>
<dbReference type="Proteomes" id="UP000308199">
    <property type="component" value="Unassembled WGS sequence"/>
</dbReference>
<dbReference type="PANTHER" id="PTHR40465:SF1">
    <property type="entry name" value="DUF6534 DOMAIN-CONTAINING PROTEIN"/>
    <property type="match status" value="1"/>
</dbReference>
<dbReference type="InterPro" id="IPR045339">
    <property type="entry name" value="DUF6534"/>
</dbReference>
<feature type="transmembrane region" description="Helical" evidence="2">
    <location>
        <begin position="217"/>
        <end position="237"/>
    </location>
</feature>
<feature type="transmembrane region" description="Helical" evidence="2">
    <location>
        <begin position="39"/>
        <end position="59"/>
    </location>
</feature>
<dbReference type="OrthoDB" id="3263055at2759"/>
<organism evidence="4 5">
    <name type="scientific">Phellinidium pouzarii</name>
    <dbReference type="NCBI Taxonomy" id="167371"/>
    <lineage>
        <taxon>Eukaryota</taxon>
        <taxon>Fungi</taxon>
        <taxon>Dikarya</taxon>
        <taxon>Basidiomycota</taxon>
        <taxon>Agaricomycotina</taxon>
        <taxon>Agaricomycetes</taxon>
        <taxon>Hymenochaetales</taxon>
        <taxon>Hymenochaetaceae</taxon>
        <taxon>Phellinidium</taxon>
    </lineage>
</organism>
<feature type="region of interest" description="Disordered" evidence="1">
    <location>
        <begin position="292"/>
        <end position="320"/>
    </location>
</feature>
<feature type="domain" description="DUF6534" evidence="3">
    <location>
        <begin position="156"/>
        <end position="241"/>
    </location>
</feature>
<evidence type="ECO:0000313" key="4">
    <source>
        <dbReference type="EMBL" id="THH07520.1"/>
    </source>
</evidence>
<name>A0A4S4LCV1_9AGAM</name>
<feature type="transmembrane region" description="Helical" evidence="2">
    <location>
        <begin position="184"/>
        <end position="211"/>
    </location>
</feature>
<dbReference type="AlphaFoldDB" id="A0A4S4LCV1"/>